<dbReference type="EMBL" id="ML977159">
    <property type="protein sequence ID" value="KAF1985939.1"/>
    <property type="molecule type" value="Genomic_DNA"/>
</dbReference>
<dbReference type="OrthoDB" id="7984201at2759"/>
<feature type="signal peptide" evidence="1">
    <location>
        <begin position="1"/>
        <end position="22"/>
    </location>
</feature>
<gene>
    <name evidence="2" type="ORF">K402DRAFT_333547</name>
</gene>
<evidence type="ECO:0000313" key="2">
    <source>
        <dbReference type="EMBL" id="KAF1985939.1"/>
    </source>
</evidence>
<dbReference type="PANTHER" id="PTHR13593">
    <property type="match status" value="1"/>
</dbReference>
<reference evidence="2" key="1">
    <citation type="journal article" date="2020" name="Stud. Mycol.">
        <title>101 Dothideomycetes genomes: a test case for predicting lifestyles and emergence of pathogens.</title>
        <authorList>
            <person name="Haridas S."/>
            <person name="Albert R."/>
            <person name="Binder M."/>
            <person name="Bloem J."/>
            <person name="Labutti K."/>
            <person name="Salamov A."/>
            <person name="Andreopoulos B."/>
            <person name="Baker S."/>
            <person name="Barry K."/>
            <person name="Bills G."/>
            <person name="Bluhm B."/>
            <person name="Cannon C."/>
            <person name="Castanera R."/>
            <person name="Culley D."/>
            <person name="Daum C."/>
            <person name="Ezra D."/>
            <person name="Gonzalez J."/>
            <person name="Henrissat B."/>
            <person name="Kuo A."/>
            <person name="Liang C."/>
            <person name="Lipzen A."/>
            <person name="Lutzoni F."/>
            <person name="Magnuson J."/>
            <person name="Mondo S."/>
            <person name="Nolan M."/>
            <person name="Ohm R."/>
            <person name="Pangilinan J."/>
            <person name="Park H.-J."/>
            <person name="Ramirez L."/>
            <person name="Alfaro M."/>
            <person name="Sun H."/>
            <person name="Tritt A."/>
            <person name="Yoshinaga Y."/>
            <person name="Zwiers L.-H."/>
            <person name="Turgeon B."/>
            <person name="Goodwin S."/>
            <person name="Spatafora J."/>
            <person name="Crous P."/>
            <person name="Grigoriev I."/>
        </authorList>
    </citation>
    <scope>NUCLEOTIDE SEQUENCE</scope>
    <source>
        <strain evidence="2">CBS 113979</strain>
    </source>
</reference>
<keyword evidence="1" id="KW-0732">Signal</keyword>
<evidence type="ECO:0000313" key="3">
    <source>
        <dbReference type="Proteomes" id="UP000800041"/>
    </source>
</evidence>
<dbReference type="PANTHER" id="PTHR13593:SF146">
    <property type="entry name" value="PLC-LIKE PHOSPHODIESTERASE"/>
    <property type="match status" value="1"/>
</dbReference>
<dbReference type="Proteomes" id="UP000800041">
    <property type="component" value="Unassembled WGS sequence"/>
</dbReference>
<accession>A0A6G1GYW0</accession>
<dbReference type="GO" id="GO:0006629">
    <property type="term" value="P:lipid metabolic process"/>
    <property type="evidence" value="ECO:0007669"/>
    <property type="project" value="InterPro"/>
</dbReference>
<dbReference type="GO" id="GO:0008081">
    <property type="term" value="F:phosphoric diester hydrolase activity"/>
    <property type="evidence" value="ECO:0007669"/>
    <property type="project" value="InterPro"/>
</dbReference>
<dbReference type="InterPro" id="IPR051057">
    <property type="entry name" value="PI-PLC_domain"/>
</dbReference>
<organism evidence="2 3">
    <name type="scientific">Aulographum hederae CBS 113979</name>
    <dbReference type="NCBI Taxonomy" id="1176131"/>
    <lineage>
        <taxon>Eukaryota</taxon>
        <taxon>Fungi</taxon>
        <taxon>Dikarya</taxon>
        <taxon>Ascomycota</taxon>
        <taxon>Pezizomycotina</taxon>
        <taxon>Dothideomycetes</taxon>
        <taxon>Pleosporomycetidae</taxon>
        <taxon>Aulographales</taxon>
        <taxon>Aulographaceae</taxon>
    </lineage>
</organism>
<name>A0A6G1GYW0_9PEZI</name>
<proteinExistence type="predicted"/>
<dbReference type="InterPro" id="IPR017946">
    <property type="entry name" value="PLC-like_Pdiesterase_TIM-brl"/>
</dbReference>
<sequence>MSLTSLSLSLLILSSFSTLSLADDQVCNGAAALCSRPYSNITFLGTHNSPFYGNPPLPTENQRVSPTEQLNAGIRFLTAQTHNNPSGDLSVCHTSCLLEDGGTLVSYLSSIKAFLDGNANEVITLLLTNGDDLPITTFATAFTSSGLDTYAYTPSSSPLPITAWPRLSSLISTNKRAIIFLDYGAAESTTPYILNEFTHFFETPFSLTDASFPPSTCNLDRPPNSSPDGKMYIINHVLDVEVFDTGVLIPDYVHAGRTNAAEGVGSIGAHVEMCSGVYGRRANVVLVDFFDVGEGLEKVRELNGL</sequence>
<dbReference type="PROSITE" id="PS50007">
    <property type="entry name" value="PIPLC_X_DOMAIN"/>
    <property type="match status" value="1"/>
</dbReference>
<protein>
    <submittedName>
        <fullName evidence="2">PLC-like phosphodiesterase</fullName>
    </submittedName>
</protein>
<dbReference type="Gene3D" id="3.20.20.190">
    <property type="entry name" value="Phosphatidylinositol (PI) phosphodiesterase"/>
    <property type="match status" value="1"/>
</dbReference>
<evidence type="ECO:0000256" key="1">
    <source>
        <dbReference type="SAM" id="SignalP"/>
    </source>
</evidence>
<dbReference type="Pfam" id="PF26146">
    <property type="entry name" value="PI-PLC_X"/>
    <property type="match status" value="1"/>
</dbReference>
<dbReference type="SUPFAM" id="SSF51695">
    <property type="entry name" value="PLC-like phosphodiesterases"/>
    <property type="match status" value="1"/>
</dbReference>
<feature type="chain" id="PRO_5026088627" evidence="1">
    <location>
        <begin position="23"/>
        <end position="305"/>
    </location>
</feature>
<keyword evidence="3" id="KW-1185">Reference proteome</keyword>
<dbReference type="AlphaFoldDB" id="A0A6G1GYW0"/>